<dbReference type="PANTHER" id="PTHR41309">
    <property type="entry name" value="MEMBRANE PROTEIN-RELATED"/>
    <property type="match status" value="1"/>
</dbReference>
<name>A0A0J1IGP6_NIACI</name>
<keyword evidence="3" id="KW-1185">Reference proteome</keyword>
<dbReference type="Proteomes" id="UP000036045">
    <property type="component" value="Unassembled WGS sequence"/>
</dbReference>
<dbReference type="AlphaFoldDB" id="A0A0J1IGP6"/>
<feature type="transmembrane region" description="Helical" evidence="1">
    <location>
        <begin position="149"/>
        <end position="167"/>
    </location>
</feature>
<keyword evidence="1" id="KW-1133">Transmembrane helix</keyword>
<gene>
    <name evidence="2" type="ORF">ABW02_16885</name>
</gene>
<feature type="transmembrane region" description="Helical" evidence="1">
    <location>
        <begin position="77"/>
        <end position="101"/>
    </location>
</feature>
<dbReference type="InterPro" id="IPR025699">
    <property type="entry name" value="ABC2_memb-like"/>
</dbReference>
<feature type="transmembrane region" description="Helical" evidence="1">
    <location>
        <begin position="113"/>
        <end position="137"/>
    </location>
</feature>
<keyword evidence="1" id="KW-0472">Membrane</keyword>
<comment type="caution">
    <text evidence="2">The sequence shown here is derived from an EMBL/GenBank/DDBJ whole genome shotgun (WGS) entry which is preliminary data.</text>
</comment>
<organism evidence="2 3">
    <name type="scientific">Niallia circulans</name>
    <name type="common">Bacillus circulans</name>
    <dbReference type="NCBI Taxonomy" id="1397"/>
    <lineage>
        <taxon>Bacteria</taxon>
        <taxon>Bacillati</taxon>
        <taxon>Bacillota</taxon>
        <taxon>Bacilli</taxon>
        <taxon>Bacillales</taxon>
        <taxon>Bacillaceae</taxon>
        <taxon>Niallia</taxon>
    </lineage>
</organism>
<dbReference type="PANTHER" id="PTHR41309:SF2">
    <property type="entry name" value="MEMBRANE PROTEIN"/>
    <property type="match status" value="1"/>
</dbReference>
<proteinExistence type="predicted"/>
<keyword evidence="1" id="KW-0812">Transmembrane</keyword>
<sequence>MYHLIKKDILIQKRSIALSLLLICFFSVSLSSLGEVGLMVGILAITYQLLLGASALEDKNNSDKVLISLPIKLSTIVLSKYVSIYVYAAFAAIGFYLIHVLVKLFHIPLDVPFSYIILIGGAIMVTICFSISLPMIFKFGYLKAKMANFILLFVIVFGTTGIMKYFAKLDNQFIQETMIRLSTLSKAELGLILLIPLIILLVISYFISLSFYSKREF</sequence>
<protein>
    <submittedName>
        <fullName evidence="2">Membrane protein</fullName>
    </submittedName>
</protein>
<dbReference type="PATRIC" id="fig|1397.4.peg.1579"/>
<feature type="transmembrane region" description="Helical" evidence="1">
    <location>
        <begin position="187"/>
        <end position="212"/>
    </location>
</feature>
<dbReference type="EMBL" id="LDPH01000018">
    <property type="protein sequence ID" value="KLV25111.1"/>
    <property type="molecule type" value="Genomic_DNA"/>
</dbReference>
<dbReference type="RefSeq" id="WP_047943451.1">
    <property type="nucleotide sequence ID" value="NZ_CP053989.1"/>
</dbReference>
<dbReference type="OrthoDB" id="2917865at2"/>
<dbReference type="GeneID" id="56349680"/>
<evidence type="ECO:0000313" key="2">
    <source>
        <dbReference type="EMBL" id="KLV25111.1"/>
    </source>
</evidence>
<evidence type="ECO:0000256" key="1">
    <source>
        <dbReference type="SAM" id="Phobius"/>
    </source>
</evidence>
<dbReference type="Pfam" id="PF13346">
    <property type="entry name" value="ABC2_membrane_5"/>
    <property type="match status" value="1"/>
</dbReference>
<reference evidence="2 3" key="1">
    <citation type="submission" date="2015-05" db="EMBL/GenBank/DDBJ databases">
        <title>Whole genome sequence and identification of bacterial endophytes from Costus igneus.</title>
        <authorList>
            <person name="Lee Y.P."/>
            <person name="Gan H.M."/>
            <person name="Eng W."/>
            <person name="Wheatley M.S."/>
            <person name="Caraballo A."/>
            <person name="Polter S."/>
            <person name="Savka M.A."/>
            <person name="Hudson A.O."/>
        </authorList>
    </citation>
    <scope>NUCLEOTIDE SEQUENCE [LARGE SCALE GENOMIC DNA]</scope>
    <source>
        <strain evidence="2 3">RIT379</strain>
    </source>
</reference>
<accession>A0A0J1IGP6</accession>
<evidence type="ECO:0000313" key="3">
    <source>
        <dbReference type="Proteomes" id="UP000036045"/>
    </source>
</evidence>